<dbReference type="HOGENOM" id="CLU_091709_0_1_11"/>
<dbReference type="EMBL" id="JFBT01000001">
    <property type="protein sequence ID" value="EXG81106.1"/>
    <property type="molecule type" value="Genomic_DNA"/>
</dbReference>
<evidence type="ECO:0000313" key="2">
    <source>
        <dbReference type="EMBL" id="EXG81106.1"/>
    </source>
</evidence>
<name>A0A011AGG1_9ACTN</name>
<reference evidence="2 3" key="1">
    <citation type="submission" date="2013-07" db="EMBL/GenBank/DDBJ databases">
        <authorList>
            <consortium name="DOE Joint Genome Institute"/>
            <person name="Eisen J."/>
            <person name="Huntemann M."/>
            <person name="Han J."/>
            <person name="Chen A."/>
            <person name="Kyrpides N."/>
            <person name="Mavromatis K."/>
            <person name="Markowitz V."/>
            <person name="Palaniappan K."/>
            <person name="Ivanova N."/>
            <person name="Schaumberg A."/>
            <person name="Pati A."/>
            <person name="Liolios K."/>
            <person name="Nordberg H.P."/>
            <person name="Cantor M.N."/>
            <person name="Hua S.X."/>
            <person name="Woyke T."/>
        </authorList>
    </citation>
    <scope>NUCLEOTIDE SEQUENCE [LARGE SCALE GENOMIC DNA]</scope>
    <source>
        <strain evidence="2 3">DSM 44712</strain>
    </source>
</reference>
<dbReference type="AlphaFoldDB" id="A0A011AGG1"/>
<protein>
    <submittedName>
        <fullName evidence="2">Uncharacterized protein</fullName>
    </submittedName>
</protein>
<accession>A0A011AGG1</accession>
<keyword evidence="1" id="KW-1133">Transmembrane helix</keyword>
<sequence length="176" mass="18802">MSVPAPRRWAVLAAYAVPLCVLPSAIWRLSLTVTDGQFHWYPTFLSALSLTLALLTLGLVHDRGLRFPDWVPGKAGRAIPSRPVVATALIGGSILVALCVYLALNHALHVVDRGWVGIGRDEPVHAPPGWSVLRYYAPLVAWGPLVIAVALDYHRRTGRTKTAVDDAGGTASAAVG</sequence>
<keyword evidence="1" id="KW-0472">Membrane</keyword>
<dbReference type="RefSeq" id="WP_035850286.1">
    <property type="nucleotide sequence ID" value="NZ_KK073874.1"/>
</dbReference>
<feature type="transmembrane region" description="Helical" evidence="1">
    <location>
        <begin position="135"/>
        <end position="153"/>
    </location>
</feature>
<feature type="transmembrane region" description="Helical" evidence="1">
    <location>
        <begin position="84"/>
        <end position="104"/>
    </location>
</feature>
<keyword evidence="1" id="KW-0812">Transmembrane</keyword>
<organism evidence="2 3">
    <name type="scientific">Cryptosporangium arvum DSM 44712</name>
    <dbReference type="NCBI Taxonomy" id="927661"/>
    <lineage>
        <taxon>Bacteria</taxon>
        <taxon>Bacillati</taxon>
        <taxon>Actinomycetota</taxon>
        <taxon>Actinomycetes</taxon>
        <taxon>Cryptosporangiales</taxon>
        <taxon>Cryptosporangiaceae</taxon>
        <taxon>Cryptosporangium</taxon>
    </lineage>
</organism>
<feature type="transmembrane region" description="Helical" evidence="1">
    <location>
        <begin position="38"/>
        <end position="60"/>
    </location>
</feature>
<dbReference type="OrthoDB" id="2717873at2"/>
<comment type="caution">
    <text evidence="2">The sequence shown here is derived from an EMBL/GenBank/DDBJ whole genome shotgun (WGS) entry which is preliminary data.</text>
</comment>
<evidence type="ECO:0000313" key="3">
    <source>
        <dbReference type="Proteomes" id="UP000021053"/>
    </source>
</evidence>
<proteinExistence type="predicted"/>
<dbReference type="Proteomes" id="UP000021053">
    <property type="component" value="Unassembled WGS sequence"/>
</dbReference>
<keyword evidence="3" id="KW-1185">Reference proteome</keyword>
<evidence type="ECO:0000256" key="1">
    <source>
        <dbReference type="SAM" id="Phobius"/>
    </source>
</evidence>
<gene>
    <name evidence="2" type="ORF">CryarDRAFT_2202</name>
</gene>